<evidence type="ECO:0000256" key="3">
    <source>
        <dbReference type="ARBA" id="ARBA00022603"/>
    </source>
</evidence>
<feature type="domain" description="DNA methylase N-4/N-6" evidence="9">
    <location>
        <begin position="27"/>
        <end position="211"/>
    </location>
</feature>
<dbReference type="PROSITE" id="PS00093">
    <property type="entry name" value="N4_MTASE"/>
    <property type="match status" value="1"/>
</dbReference>
<evidence type="ECO:0000256" key="8">
    <source>
        <dbReference type="ARBA" id="ARBA00049120"/>
    </source>
</evidence>
<evidence type="ECO:0000313" key="10">
    <source>
        <dbReference type="EMBL" id="EQD34758.1"/>
    </source>
</evidence>
<dbReference type="GO" id="GO:0003677">
    <property type="term" value="F:DNA binding"/>
    <property type="evidence" value="ECO:0007669"/>
    <property type="project" value="UniProtKB-KW"/>
</dbReference>
<evidence type="ECO:0000256" key="7">
    <source>
        <dbReference type="ARBA" id="ARBA00023125"/>
    </source>
</evidence>
<organism evidence="10">
    <name type="scientific">mine drainage metagenome</name>
    <dbReference type="NCBI Taxonomy" id="410659"/>
    <lineage>
        <taxon>unclassified sequences</taxon>
        <taxon>metagenomes</taxon>
        <taxon>ecological metagenomes</taxon>
    </lineage>
</organism>
<dbReference type="InterPro" id="IPR002941">
    <property type="entry name" value="DNA_methylase_N4/N6"/>
</dbReference>
<keyword evidence="7" id="KW-0238">DNA-binding</keyword>
<sequence length="212" mass="23699">MTRPAPTPVLLQGHVLYRLLELPDESVHCVVTSPPYWGLRDYGVDPQVWGGDPACPHASEWDREVVPAANGQTSHPMIARTLNGASATRSPRTSETCLKCGAWKGQLGLEPTPQLFVAHIVEVFREVRRVLRADGTCWVNLGDTYIGTGNGPASRVGKLKPKDLVGIPWRVAFALQEDGWWLRSDCIWYKRNPMPKPAHDRPTQTHEYVFLL</sequence>
<name>T0YNV4_9ZZZZ</name>
<dbReference type="EC" id="2.1.1.113" evidence="2"/>
<dbReference type="GO" id="GO:0009307">
    <property type="term" value="P:DNA restriction-modification system"/>
    <property type="evidence" value="ECO:0007669"/>
    <property type="project" value="UniProtKB-KW"/>
</dbReference>
<reference evidence="10" key="1">
    <citation type="submission" date="2013-08" db="EMBL/GenBank/DDBJ databases">
        <authorList>
            <person name="Mendez C."/>
            <person name="Richter M."/>
            <person name="Ferrer M."/>
            <person name="Sanchez J."/>
        </authorList>
    </citation>
    <scope>NUCLEOTIDE SEQUENCE</scope>
</reference>
<evidence type="ECO:0000256" key="5">
    <source>
        <dbReference type="ARBA" id="ARBA00022691"/>
    </source>
</evidence>
<keyword evidence="3 10" id="KW-0489">Methyltransferase</keyword>
<feature type="non-terminal residue" evidence="10">
    <location>
        <position position="212"/>
    </location>
</feature>
<dbReference type="Pfam" id="PF01555">
    <property type="entry name" value="N6_N4_Mtase"/>
    <property type="match status" value="1"/>
</dbReference>
<keyword evidence="6" id="KW-0680">Restriction system</keyword>
<evidence type="ECO:0000259" key="9">
    <source>
        <dbReference type="Pfam" id="PF01555"/>
    </source>
</evidence>
<dbReference type="SUPFAM" id="SSF53335">
    <property type="entry name" value="S-adenosyl-L-methionine-dependent methyltransferases"/>
    <property type="match status" value="1"/>
</dbReference>
<dbReference type="InterPro" id="IPR029063">
    <property type="entry name" value="SAM-dependent_MTases_sf"/>
</dbReference>
<reference evidence="10" key="2">
    <citation type="journal article" date="2014" name="ISME J.">
        <title>Microbial stratification in low pH oxic and suboxic macroscopic growths along an acid mine drainage.</title>
        <authorList>
            <person name="Mendez-Garcia C."/>
            <person name="Mesa V."/>
            <person name="Sprenger R.R."/>
            <person name="Richter M."/>
            <person name="Diez M.S."/>
            <person name="Solano J."/>
            <person name="Bargiela R."/>
            <person name="Golyshina O.V."/>
            <person name="Manteca A."/>
            <person name="Ramos J.L."/>
            <person name="Gallego J.R."/>
            <person name="Llorente I."/>
            <person name="Martins Dos Santos V.A."/>
            <person name="Jensen O.N."/>
            <person name="Pelaez A.I."/>
            <person name="Sanchez J."/>
            <person name="Ferrer M."/>
        </authorList>
    </citation>
    <scope>NUCLEOTIDE SEQUENCE</scope>
</reference>
<keyword evidence="5" id="KW-0949">S-adenosyl-L-methionine</keyword>
<comment type="similarity">
    <text evidence="1">Belongs to the N(4)/N(6)-methyltransferase family. N(4) subfamily.</text>
</comment>
<dbReference type="GO" id="GO:0008170">
    <property type="term" value="F:N-methyltransferase activity"/>
    <property type="evidence" value="ECO:0007669"/>
    <property type="project" value="InterPro"/>
</dbReference>
<dbReference type="Gene3D" id="3.40.50.150">
    <property type="entry name" value="Vaccinia Virus protein VP39"/>
    <property type="match status" value="1"/>
</dbReference>
<keyword evidence="4 10" id="KW-0808">Transferase</keyword>
<dbReference type="InterPro" id="IPR017985">
    <property type="entry name" value="MeTrfase_CN4_CS"/>
</dbReference>
<dbReference type="GO" id="GO:0032259">
    <property type="term" value="P:methylation"/>
    <property type="evidence" value="ECO:0007669"/>
    <property type="project" value="UniProtKB-KW"/>
</dbReference>
<accession>T0YNV4</accession>
<dbReference type="AlphaFoldDB" id="T0YNV4"/>
<evidence type="ECO:0000256" key="6">
    <source>
        <dbReference type="ARBA" id="ARBA00022747"/>
    </source>
</evidence>
<comment type="catalytic activity">
    <reaction evidence="8">
        <text>a 2'-deoxycytidine in DNA + S-adenosyl-L-methionine = an N(4)-methyl-2'-deoxycytidine in DNA + S-adenosyl-L-homocysteine + H(+)</text>
        <dbReference type="Rhea" id="RHEA:16857"/>
        <dbReference type="Rhea" id="RHEA-COMP:11369"/>
        <dbReference type="Rhea" id="RHEA-COMP:13674"/>
        <dbReference type="ChEBI" id="CHEBI:15378"/>
        <dbReference type="ChEBI" id="CHEBI:57856"/>
        <dbReference type="ChEBI" id="CHEBI:59789"/>
        <dbReference type="ChEBI" id="CHEBI:85452"/>
        <dbReference type="ChEBI" id="CHEBI:137933"/>
        <dbReference type="EC" id="2.1.1.113"/>
    </reaction>
</comment>
<protein>
    <recommendedName>
        <fullName evidence="2">site-specific DNA-methyltransferase (cytosine-N(4)-specific)</fullName>
        <ecNumber evidence="2">2.1.1.113</ecNumber>
    </recommendedName>
</protein>
<proteinExistence type="inferred from homology"/>
<dbReference type="GO" id="GO:0015667">
    <property type="term" value="F:site-specific DNA-methyltransferase (cytosine-N4-specific) activity"/>
    <property type="evidence" value="ECO:0007669"/>
    <property type="project" value="UniProtKB-EC"/>
</dbReference>
<comment type="caution">
    <text evidence="10">The sequence shown here is derived from an EMBL/GenBank/DDBJ whole genome shotgun (WGS) entry which is preliminary data.</text>
</comment>
<evidence type="ECO:0000256" key="4">
    <source>
        <dbReference type="ARBA" id="ARBA00022679"/>
    </source>
</evidence>
<gene>
    <name evidence="10" type="ORF">B1B_17070</name>
</gene>
<dbReference type="EMBL" id="AUZY01011398">
    <property type="protein sequence ID" value="EQD34758.1"/>
    <property type="molecule type" value="Genomic_DNA"/>
</dbReference>
<evidence type="ECO:0000256" key="2">
    <source>
        <dbReference type="ARBA" id="ARBA00012185"/>
    </source>
</evidence>
<evidence type="ECO:0000256" key="1">
    <source>
        <dbReference type="ARBA" id="ARBA00010203"/>
    </source>
</evidence>